<keyword evidence="1 7" id="KW-0479">Metal-binding</keyword>
<evidence type="ECO:0000259" key="9">
    <source>
        <dbReference type="PROSITE" id="PS50102"/>
    </source>
</evidence>
<dbReference type="InterPro" id="IPR000571">
    <property type="entry name" value="Znf_CCCH"/>
</dbReference>
<dbReference type="SMART" id="SM00356">
    <property type="entry name" value="ZnF_C3H1"/>
    <property type="match status" value="2"/>
</dbReference>
<evidence type="ECO:0000256" key="6">
    <source>
        <dbReference type="PROSITE-ProRule" id="PRU00176"/>
    </source>
</evidence>
<organism evidence="11 12">
    <name type="scientific">Anopheles atroparvus</name>
    <name type="common">European mosquito</name>
    <dbReference type="NCBI Taxonomy" id="41427"/>
    <lineage>
        <taxon>Eukaryota</taxon>
        <taxon>Metazoa</taxon>
        <taxon>Ecdysozoa</taxon>
        <taxon>Arthropoda</taxon>
        <taxon>Hexapoda</taxon>
        <taxon>Insecta</taxon>
        <taxon>Pterygota</taxon>
        <taxon>Neoptera</taxon>
        <taxon>Endopterygota</taxon>
        <taxon>Diptera</taxon>
        <taxon>Nematocera</taxon>
        <taxon>Culicoidea</taxon>
        <taxon>Culicidae</taxon>
        <taxon>Anophelinae</taxon>
        <taxon>Anopheles</taxon>
    </lineage>
</organism>
<dbReference type="Gene3D" id="3.30.70.330">
    <property type="match status" value="1"/>
</dbReference>
<feature type="compositionally biased region" description="Basic and acidic residues" evidence="8">
    <location>
        <begin position="459"/>
        <end position="475"/>
    </location>
</feature>
<dbReference type="GO" id="GO:0089701">
    <property type="term" value="C:U2AF complex"/>
    <property type="evidence" value="ECO:0007669"/>
    <property type="project" value="InterPro"/>
</dbReference>
<dbReference type="AlphaFoldDB" id="A0AAG5DSZ6"/>
<feature type="compositionally biased region" description="Basic and acidic residues" evidence="8">
    <location>
        <begin position="1"/>
        <end position="15"/>
    </location>
</feature>
<sequence length="506" mass="60154">MSSAEKRIKRQEWRKMCKKRRRKLIRQKAAQARDRLEQDLQREREADPAYRKFLSETEQLEEIAAGREALERALRNAQWLEEEHKAQQRFEKARQQVEAKEREQREQRDRIRKEFEERERKIDQARAERRRQQEEMVRMVRERHTKLQEFVATGIDDYLPELQAIHSSRMDAADCKFFVKTGTCRHGLRCSGNHPTPGLSKIILIPNFFNHPALDRSVHLEYGNDGRLEFDEEDLRNSFTDFFRDIVDEFEQFGKIRQLLVCRNGGPHLRGNVYIDYDNVRNAAAAYLRMNGRFYAKKQLHVEFRSPIVWPAAVCGQFELKRCQKGPGCNFLHIFRNPDHRYQYDHFQESRSMRKEASIVLATPLVQKSWDEITSINVQSARNALNCRWSESPEPEGKDPANSGNLSTRERMRDAEGGTKRRRKRSRSRSRGKRNSRSRSRSRSRSSGYHKDRRYSSSRSDRRSEDKRITKGERKNRSRSPSSARTRHTRHPKKSRRKNRSRSRNP</sequence>
<dbReference type="SUPFAM" id="SSF54928">
    <property type="entry name" value="RNA-binding domain, RBD"/>
    <property type="match status" value="1"/>
</dbReference>
<evidence type="ECO:0000256" key="1">
    <source>
        <dbReference type="ARBA" id="ARBA00022723"/>
    </source>
</evidence>
<feature type="compositionally biased region" description="Basic residues" evidence="8">
    <location>
        <begin position="485"/>
        <end position="506"/>
    </location>
</feature>
<keyword evidence="3 7" id="KW-0863">Zinc-finger</keyword>
<feature type="compositionally biased region" description="Basic residues" evidence="8">
    <location>
        <begin position="16"/>
        <end position="26"/>
    </location>
</feature>
<accession>A0AAG5DSZ6</accession>
<dbReference type="Pfam" id="PF00642">
    <property type="entry name" value="zf-CCCH"/>
    <property type="match status" value="1"/>
</dbReference>
<evidence type="ECO:0000256" key="4">
    <source>
        <dbReference type="ARBA" id="ARBA00022833"/>
    </source>
</evidence>
<evidence type="ECO:0000259" key="10">
    <source>
        <dbReference type="PROSITE" id="PS50103"/>
    </source>
</evidence>
<feature type="compositionally biased region" description="Basic and acidic residues" evidence="8">
    <location>
        <begin position="408"/>
        <end position="419"/>
    </location>
</feature>
<evidence type="ECO:0000256" key="5">
    <source>
        <dbReference type="ARBA" id="ARBA00022884"/>
    </source>
</evidence>
<protein>
    <submittedName>
        <fullName evidence="11">Uncharacterized protein</fullName>
    </submittedName>
</protein>
<feature type="zinc finger region" description="C3H1-type" evidence="7">
    <location>
        <begin position="169"/>
        <end position="197"/>
    </location>
</feature>
<dbReference type="Pfam" id="PF00076">
    <property type="entry name" value="RRM_1"/>
    <property type="match status" value="1"/>
</dbReference>
<feature type="region of interest" description="Disordered" evidence="8">
    <location>
        <begin position="1"/>
        <end position="47"/>
    </location>
</feature>
<dbReference type="PANTHER" id="PTHR12620">
    <property type="entry name" value="U2 SNRNP AUXILIARY FACTOR, SMALL SUBUNIT"/>
    <property type="match status" value="1"/>
</dbReference>
<feature type="domain" description="RRM" evidence="9">
    <location>
        <begin position="201"/>
        <end position="307"/>
    </location>
</feature>
<reference evidence="11" key="1">
    <citation type="submission" date="2024-04" db="UniProtKB">
        <authorList>
            <consortium name="EnsemblMetazoa"/>
        </authorList>
    </citation>
    <scope>IDENTIFICATION</scope>
    <source>
        <strain evidence="11">EBRO</strain>
    </source>
</reference>
<keyword evidence="4 7" id="KW-0862">Zinc</keyword>
<keyword evidence="2" id="KW-0677">Repeat</keyword>
<dbReference type="GO" id="GO:0008270">
    <property type="term" value="F:zinc ion binding"/>
    <property type="evidence" value="ECO:0007669"/>
    <property type="project" value="UniProtKB-KW"/>
</dbReference>
<evidence type="ECO:0000313" key="12">
    <source>
        <dbReference type="Proteomes" id="UP000075880"/>
    </source>
</evidence>
<feature type="compositionally biased region" description="Basic and acidic residues" evidence="8">
    <location>
        <begin position="31"/>
        <end position="47"/>
    </location>
</feature>
<dbReference type="InterPro" id="IPR012677">
    <property type="entry name" value="Nucleotide-bd_a/b_plait_sf"/>
</dbReference>
<dbReference type="PROSITE" id="PS50102">
    <property type="entry name" value="RRM"/>
    <property type="match status" value="1"/>
</dbReference>
<evidence type="ECO:0000256" key="8">
    <source>
        <dbReference type="SAM" id="MobiDB-lite"/>
    </source>
</evidence>
<feature type="domain" description="C3H1-type" evidence="10">
    <location>
        <begin position="310"/>
        <end position="336"/>
    </location>
</feature>
<dbReference type="InterPro" id="IPR000504">
    <property type="entry name" value="RRM_dom"/>
</dbReference>
<feature type="zinc finger region" description="C3H1-type" evidence="7">
    <location>
        <begin position="310"/>
        <end position="336"/>
    </location>
</feature>
<dbReference type="PRINTS" id="PR01848">
    <property type="entry name" value="U2AUXFACTOR"/>
</dbReference>
<dbReference type="Proteomes" id="UP000075880">
    <property type="component" value="Unassembled WGS sequence"/>
</dbReference>
<name>A0AAG5DSZ6_ANOAO</name>
<evidence type="ECO:0000313" key="11">
    <source>
        <dbReference type="EnsemblMetazoa" id="ENSAATROPP013728"/>
    </source>
</evidence>
<dbReference type="EnsemblMetazoa" id="ENSAATROPT015285">
    <property type="protein sequence ID" value="ENSAATROPP013728"/>
    <property type="gene ID" value="ENSAATROPG012444"/>
</dbReference>
<dbReference type="GO" id="GO:0000398">
    <property type="term" value="P:mRNA splicing, via spliceosome"/>
    <property type="evidence" value="ECO:0007669"/>
    <property type="project" value="InterPro"/>
</dbReference>
<evidence type="ECO:0000256" key="7">
    <source>
        <dbReference type="PROSITE-ProRule" id="PRU00723"/>
    </source>
</evidence>
<evidence type="ECO:0000256" key="3">
    <source>
        <dbReference type="ARBA" id="ARBA00022771"/>
    </source>
</evidence>
<feature type="compositionally biased region" description="Basic residues" evidence="8">
    <location>
        <begin position="420"/>
        <end position="444"/>
    </location>
</feature>
<keyword evidence="5 6" id="KW-0694">RNA-binding</keyword>
<dbReference type="InterPro" id="IPR009145">
    <property type="entry name" value="U2AF_small"/>
</dbReference>
<keyword evidence="12" id="KW-1185">Reference proteome</keyword>
<dbReference type="PROSITE" id="PS50103">
    <property type="entry name" value="ZF_C3H1"/>
    <property type="match status" value="2"/>
</dbReference>
<proteinExistence type="predicted"/>
<feature type="domain" description="C3H1-type" evidence="10">
    <location>
        <begin position="169"/>
        <end position="197"/>
    </location>
</feature>
<dbReference type="InterPro" id="IPR035979">
    <property type="entry name" value="RBD_domain_sf"/>
</dbReference>
<dbReference type="GO" id="GO:0003723">
    <property type="term" value="F:RNA binding"/>
    <property type="evidence" value="ECO:0007669"/>
    <property type="project" value="UniProtKB-UniRule"/>
</dbReference>
<feature type="region of interest" description="Disordered" evidence="8">
    <location>
        <begin position="389"/>
        <end position="506"/>
    </location>
</feature>
<evidence type="ECO:0000256" key="2">
    <source>
        <dbReference type="ARBA" id="ARBA00022737"/>
    </source>
</evidence>